<dbReference type="EMBL" id="JANPWB010000014">
    <property type="protein sequence ID" value="KAJ1101395.1"/>
    <property type="molecule type" value="Genomic_DNA"/>
</dbReference>
<feature type="region of interest" description="Disordered" evidence="1">
    <location>
        <begin position="1"/>
        <end position="76"/>
    </location>
</feature>
<accession>A0AAV7MF18</accession>
<dbReference type="Proteomes" id="UP001066276">
    <property type="component" value="Chromosome 10"/>
</dbReference>
<dbReference type="AlphaFoldDB" id="A0AAV7MF18"/>
<keyword evidence="3" id="KW-1185">Reference proteome</keyword>
<organism evidence="2 3">
    <name type="scientific">Pleurodeles waltl</name>
    <name type="common">Iberian ribbed newt</name>
    <dbReference type="NCBI Taxonomy" id="8319"/>
    <lineage>
        <taxon>Eukaryota</taxon>
        <taxon>Metazoa</taxon>
        <taxon>Chordata</taxon>
        <taxon>Craniata</taxon>
        <taxon>Vertebrata</taxon>
        <taxon>Euteleostomi</taxon>
        <taxon>Amphibia</taxon>
        <taxon>Batrachia</taxon>
        <taxon>Caudata</taxon>
        <taxon>Salamandroidea</taxon>
        <taxon>Salamandridae</taxon>
        <taxon>Pleurodelinae</taxon>
        <taxon>Pleurodeles</taxon>
    </lineage>
</organism>
<evidence type="ECO:0000313" key="2">
    <source>
        <dbReference type="EMBL" id="KAJ1101395.1"/>
    </source>
</evidence>
<name>A0AAV7MF18_PLEWA</name>
<reference evidence="2" key="1">
    <citation type="journal article" date="2022" name="bioRxiv">
        <title>Sequencing and chromosome-scale assembly of the giantPleurodeles waltlgenome.</title>
        <authorList>
            <person name="Brown T."/>
            <person name="Elewa A."/>
            <person name="Iarovenko S."/>
            <person name="Subramanian E."/>
            <person name="Araus A.J."/>
            <person name="Petzold A."/>
            <person name="Susuki M."/>
            <person name="Suzuki K.-i.T."/>
            <person name="Hayashi T."/>
            <person name="Toyoda A."/>
            <person name="Oliveira C."/>
            <person name="Osipova E."/>
            <person name="Leigh N.D."/>
            <person name="Simon A."/>
            <person name="Yun M.H."/>
        </authorList>
    </citation>
    <scope>NUCLEOTIDE SEQUENCE</scope>
    <source>
        <strain evidence="2">20211129_DDA</strain>
        <tissue evidence="2">Liver</tissue>
    </source>
</reference>
<gene>
    <name evidence="2" type="ORF">NDU88_006463</name>
</gene>
<evidence type="ECO:0000313" key="3">
    <source>
        <dbReference type="Proteomes" id="UP001066276"/>
    </source>
</evidence>
<sequence>MRGGCSPDAQFPVTSGPDDDLLPNPQRSVPTQERDWLRNHCGPAGRGRGKRQRPEAMWSLDIQKSRPESPGRPSDTVILRYGDTDVWHEDNGVCSAQLHGSEEDHEEDMCEQ</sequence>
<proteinExistence type="predicted"/>
<protein>
    <submittedName>
        <fullName evidence="2">Uncharacterized protein</fullName>
    </submittedName>
</protein>
<evidence type="ECO:0000256" key="1">
    <source>
        <dbReference type="SAM" id="MobiDB-lite"/>
    </source>
</evidence>
<comment type="caution">
    <text evidence="2">The sequence shown here is derived from an EMBL/GenBank/DDBJ whole genome shotgun (WGS) entry which is preliminary data.</text>
</comment>